<feature type="chain" id="PRO_5012928048" description="Late embryogenesis abundant protein" evidence="1">
    <location>
        <begin position="24"/>
        <end position="206"/>
    </location>
</feature>
<dbReference type="OrthoDB" id="1496206at2"/>
<dbReference type="AlphaFoldDB" id="A0A1L8CN21"/>
<dbReference type="RefSeq" id="WP_072659632.1">
    <property type="nucleotide sequence ID" value="NZ_BDFD01000009.1"/>
</dbReference>
<dbReference type="Proteomes" id="UP000231632">
    <property type="component" value="Unassembled WGS sequence"/>
</dbReference>
<dbReference type="PROSITE" id="PS51257">
    <property type="entry name" value="PROKAR_LIPOPROTEIN"/>
    <property type="match status" value="1"/>
</dbReference>
<evidence type="ECO:0000313" key="2">
    <source>
        <dbReference type="EMBL" id="GAV20310.1"/>
    </source>
</evidence>
<dbReference type="Gene3D" id="2.60.40.1820">
    <property type="match status" value="1"/>
</dbReference>
<dbReference type="STRING" id="1921010.MMIC_P1275"/>
<name>A0A1L8CN21_9PROT</name>
<proteinExistence type="predicted"/>
<comment type="caution">
    <text evidence="2">The sequence shown here is derived from an EMBL/GenBank/DDBJ whole genome shotgun (WGS) entry which is preliminary data.</text>
</comment>
<protein>
    <recommendedName>
        <fullName evidence="4">Late embryogenesis abundant protein</fullName>
    </recommendedName>
</protein>
<feature type="signal peptide" evidence="1">
    <location>
        <begin position="1"/>
        <end position="23"/>
    </location>
</feature>
<evidence type="ECO:0000313" key="3">
    <source>
        <dbReference type="Proteomes" id="UP000231632"/>
    </source>
</evidence>
<reference evidence="2 3" key="1">
    <citation type="journal article" date="2017" name="Arch. Microbiol.">
        <title>Mariprofundus micogutta sp. nov., a novel iron-oxidizing zetaproteobacterium isolated from a deep-sea hydrothermal field at the Bayonnaise knoll of the Izu-Ogasawara arc, and a description of Mariprofundales ord. nov. and Zetaproteobacteria classis nov.</title>
        <authorList>
            <person name="Makita H."/>
            <person name="Tanaka E."/>
            <person name="Mitsunobu S."/>
            <person name="Miyazaki M."/>
            <person name="Nunoura T."/>
            <person name="Uematsu K."/>
            <person name="Takaki Y."/>
            <person name="Nishi S."/>
            <person name="Shimamura S."/>
            <person name="Takai K."/>
        </authorList>
    </citation>
    <scope>NUCLEOTIDE SEQUENCE [LARGE SCALE GENOMIC DNA]</scope>
    <source>
        <strain evidence="2 3">ET2</strain>
    </source>
</reference>
<organism evidence="2 3">
    <name type="scientific">Mariprofundus micogutta</name>
    <dbReference type="NCBI Taxonomy" id="1921010"/>
    <lineage>
        <taxon>Bacteria</taxon>
        <taxon>Pseudomonadati</taxon>
        <taxon>Pseudomonadota</taxon>
        <taxon>Candidatius Mariprofundia</taxon>
        <taxon>Mariprofundales</taxon>
        <taxon>Mariprofundaceae</taxon>
        <taxon>Mariprofundus</taxon>
    </lineage>
</organism>
<evidence type="ECO:0008006" key="4">
    <source>
        <dbReference type="Google" id="ProtNLM"/>
    </source>
</evidence>
<keyword evidence="1" id="KW-0732">Signal</keyword>
<sequence>MSKFNLFSRATALTAVLFLSACATMITPTELSKVKFSLDRVSAVQLAGINLMEIDTLDELNMFQIARASMAVSRQSLPLDLTLHLKSENPLANQVAARLIRMDWTLVLDGRDTISGSMEKNIQMAAGESQDIPLNLSLNMFEFFDEKSALDMLDLALAFAAEDGMMPQGVALKIRPTIDTMFGPITYGSPLLIESRSESKGQRQVF</sequence>
<accession>A0A1L8CN21</accession>
<gene>
    <name evidence="2" type="ORF">MMIC_P1275</name>
</gene>
<evidence type="ECO:0000256" key="1">
    <source>
        <dbReference type="SAM" id="SignalP"/>
    </source>
</evidence>
<keyword evidence="3" id="KW-1185">Reference proteome</keyword>
<dbReference type="EMBL" id="BDFD01000009">
    <property type="protein sequence ID" value="GAV20310.1"/>
    <property type="molecule type" value="Genomic_DNA"/>
</dbReference>